<protein>
    <submittedName>
        <fullName evidence="1">DUF3077 domain-containing protein</fullName>
    </submittedName>
</protein>
<dbReference type="Pfam" id="PF11275">
    <property type="entry name" value="DUF3077"/>
    <property type="match status" value="1"/>
</dbReference>
<dbReference type="EMBL" id="VZPO01000011">
    <property type="protein sequence ID" value="KAB0500469.1"/>
    <property type="molecule type" value="Genomic_DNA"/>
</dbReference>
<proteinExistence type="predicted"/>
<organism evidence="1 2">
    <name type="scientific">Pseudomonas lini</name>
    <dbReference type="NCBI Taxonomy" id="163011"/>
    <lineage>
        <taxon>Bacteria</taxon>
        <taxon>Pseudomonadati</taxon>
        <taxon>Pseudomonadota</taxon>
        <taxon>Gammaproteobacteria</taxon>
        <taxon>Pseudomonadales</taxon>
        <taxon>Pseudomonadaceae</taxon>
        <taxon>Pseudomonas</taxon>
    </lineage>
</organism>
<comment type="caution">
    <text evidence="1">The sequence shown here is derived from an EMBL/GenBank/DDBJ whole genome shotgun (WGS) entry which is preliminary data.</text>
</comment>
<dbReference type="Proteomes" id="UP000434925">
    <property type="component" value="Unassembled WGS sequence"/>
</dbReference>
<dbReference type="AlphaFoldDB" id="A0A7V7P044"/>
<gene>
    <name evidence="1" type="ORF">F7R14_24375</name>
</gene>
<sequence length="51" mass="5432">MTEQADAAFARDTDRHAWAAHDLTAMGKAVIDDGVKAITPRPAQPKDEAGI</sequence>
<dbReference type="InterPro" id="IPR021427">
    <property type="entry name" value="DUF3077"/>
</dbReference>
<name>A0A7V7P044_9PSED</name>
<reference evidence="1 2" key="1">
    <citation type="submission" date="2019-09" db="EMBL/GenBank/DDBJ databases">
        <title>Draft genome sequences of 48 bacterial type strains from the CCUG.</title>
        <authorList>
            <person name="Tunovic T."/>
            <person name="Pineiro-Iglesias B."/>
            <person name="Unosson C."/>
            <person name="Inganas E."/>
            <person name="Ohlen M."/>
            <person name="Cardew S."/>
            <person name="Jensie-Markopoulos S."/>
            <person name="Salva-Serra F."/>
            <person name="Jaen-Luchoro D."/>
            <person name="Karlsson R."/>
            <person name="Svensson-Stadler L."/>
            <person name="Chun J."/>
            <person name="Moore E."/>
        </authorList>
    </citation>
    <scope>NUCLEOTIDE SEQUENCE [LARGE SCALE GENOMIC DNA]</scope>
    <source>
        <strain evidence="1 2">CCUG 51522</strain>
    </source>
</reference>
<evidence type="ECO:0000313" key="1">
    <source>
        <dbReference type="EMBL" id="KAB0500469.1"/>
    </source>
</evidence>
<accession>A0A7V7P044</accession>
<evidence type="ECO:0000313" key="2">
    <source>
        <dbReference type="Proteomes" id="UP000434925"/>
    </source>
</evidence>